<proteinExistence type="predicted"/>
<dbReference type="AlphaFoldDB" id="A0AAE1PMK0"/>
<accession>A0AAE1PMK0</accession>
<evidence type="ECO:0000313" key="2">
    <source>
        <dbReference type="Proteomes" id="UP001292094"/>
    </source>
</evidence>
<sequence>MKDWREQVLVSLRINIVGETRHHLLPLSLIINVVLCWASILDWTPSLPTILPLSEVDSADSLKCSRSILDCPLSIPPSPAWGGICRLVQGMCEDF</sequence>
<organism evidence="1 2">
    <name type="scientific">Petrolisthes manimaculis</name>
    <dbReference type="NCBI Taxonomy" id="1843537"/>
    <lineage>
        <taxon>Eukaryota</taxon>
        <taxon>Metazoa</taxon>
        <taxon>Ecdysozoa</taxon>
        <taxon>Arthropoda</taxon>
        <taxon>Crustacea</taxon>
        <taxon>Multicrustacea</taxon>
        <taxon>Malacostraca</taxon>
        <taxon>Eumalacostraca</taxon>
        <taxon>Eucarida</taxon>
        <taxon>Decapoda</taxon>
        <taxon>Pleocyemata</taxon>
        <taxon>Anomura</taxon>
        <taxon>Galatheoidea</taxon>
        <taxon>Porcellanidae</taxon>
        <taxon>Petrolisthes</taxon>
    </lineage>
</organism>
<keyword evidence="2" id="KW-1185">Reference proteome</keyword>
<comment type="caution">
    <text evidence="1">The sequence shown here is derived from an EMBL/GenBank/DDBJ whole genome shotgun (WGS) entry which is preliminary data.</text>
</comment>
<gene>
    <name evidence="1" type="ORF">Pmani_017052</name>
</gene>
<protein>
    <submittedName>
        <fullName evidence="1">Uncharacterized protein</fullName>
    </submittedName>
</protein>
<evidence type="ECO:0000313" key="1">
    <source>
        <dbReference type="EMBL" id="KAK4311445.1"/>
    </source>
</evidence>
<name>A0AAE1PMK0_9EUCA</name>
<dbReference type="EMBL" id="JAWZYT010001508">
    <property type="protein sequence ID" value="KAK4311445.1"/>
    <property type="molecule type" value="Genomic_DNA"/>
</dbReference>
<dbReference type="Proteomes" id="UP001292094">
    <property type="component" value="Unassembled WGS sequence"/>
</dbReference>
<reference evidence="1" key="1">
    <citation type="submission" date="2023-11" db="EMBL/GenBank/DDBJ databases">
        <title>Genome assemblies of two species of porcelain crab, Petrolisthes cinctipes and Petrolisthes manimaculis (Anomura: Porcellanidae).</title>
        <authorList>
            <person name="Angst P."/>
        </authorList>
    </citation>
    <scope>NUCLEOTIDE SEQUENCE</scope>
    <source>
        <strain evidence="1">PB745_02</strain>
        <tissue evidence="1">Gill</tissue>
    </source>
</reference>